<gene>
    <name evidence="1" type="ORF">FYK55_22540</name>
</gene>
<dbReference type="EMBL" id="VWOX01000015">
    <property type="protein sequence ID" value="KAA5540086.1"/>
    <property type="molecule type" value="Genomic_DNA"/>
</dbReference>
<keyword evidence="2" id="KW-1185">Reference proteome</keyword>
<dbReference type="Proteomes" id="UP000324479">
    <property type="component" value="Unassembled WGS sequence"/>
</dbReference>
<name>A0A5M6CYX7_9BACT</name>
<proteinExistence type="predicted"/>
<evidence type="ECO:0000313" key="1">
    <source>
        <dbReference type="EMBL" id="KAA5540086.1"/>
    </source>
</evidence>
<organism evidence="1 2">
    <name type="scientific">Roseiconus nitratireducens</name>
    <dbReference type="NCBI Taxonomy" id="2605748"/>
    <lineage>
        <taxon>Bacteria</taxon>
        <taxon>Pseudomonadati</taxon>
        <taxon>Planctomycetota</taxon>
        <taxon>Planctomycetia</taxon>
        <taxon>Pirellulales</taxon>
        <taxon>Pirellulaceae</taxon>
        <taxon>Roseiconus</taxon>
    </lineage>
</organism>
<comment type="caution">
    <text evidence="1">The sequence shown here is derived from an EMBL/GenBank/DDBJ whole genome shotgun (WGS) entry which is preliminary data.</text>
</comment>
<protein>
    <submittedName>
        <fullName evidence="1">Uncharacterized protein</fullName>
    </submittedName>
</protein>
<reference evidence="1 2" key="1">
    <citation type="submission" date="2019-08" db="EMBL/GenBank/DDBJ databases">
        <authorList>
            <person name="Dhanesh K."/>
            <person name="Kumar G."/>
            <person name="Sasikala C."/>
            <person name="Venkata Ramana C."/>
        </authorList>
    </citation>
    <scope>NUCLEOTIDE SEQUENCE [LARGE SCALE GENOMIC DNA]</scope>
    <source>
        <strain evidence="1 2">JC645</strain>
    </source>
</reference>
<dbReference type="AlphaFoldDB" id="A0A5M6CYX7"/>
<sequence>MHRQSMEKPVKLTIESTSFGKDAHILNRSQKRLLGQSFWILALAVACFWGFRLSGASGETVTWKQTASSVGSFLWGDQTTIRRKDPAQLLRPGDPVFQADASGQFRQVGTVLEVAGGDPRELMLQWYGGEAPANYQLTQHHSTGSLSEVVATLMPPEKRERIRQRLADVMTRHGEELSRVFVPLVEESLKRSLPVIEQEFRRSVAKHRDEIDVAMERWNREVVDQRLIPLARREILPIVRQHGQEPVETIGREIWDRASLFRFGWRAIYDQTPLPRRDLLQEEWQRFVQDEALPVLNEHMDEVVVAIQRSMRDVAANQAVRDELGAVAQEIANDPASRELIKAILKDTFVQNQRLQQVWAEVWSSERARQALAVASERLEPVIREIGDEIFGSEQTGIDPDFARVLRSQILKKDRRWIIADANAAADDWIHLATGPMAYPLVYLADQD</sequence>
<evidence type="ECO:0000313" key="2">
    <source>
        <dbReference type="Proteomes" id="UP000324479"/>
    </source>
</evidence>
<accession>A0A5M6CYX7</accession>